<comment type="caution">
    <text evidence="1">The sequence shown here is derived from an EMBL/GenBank/DDBJ whole genome shotgun (WGS) entry which is preliminary data.</text>
</comment>
<evidence type="ECO:0008006" key="2">
    <source>
        <dbReference type="Google" id="ProtNLM"/>
    </source>
</evidence>
<proteinExistence type="predicted"/>
<gene>
    <name evidence="1" type="ORF">LCGC14_2693060</name>
</gene>
<name>A0A0F9A5G6_9ZZZZ</name>
<sequence length="94" mass="10747">MADTTPSLFDGITANKSLDDTRLKGLLHRVYRLMTEHRWMTLSEIQKEVGGSEAGVSARLRDLRKEKFGSHIVNRRRRGEGTRGLFEYQLGISK</sequence>
<dbReference type="EMBL" id="LAZR01047781">
    <property type="protein sequence ID" value="KKK93420.1"/>
    <property type="molecule type" value="Genomic_DNA"/>
</dbReference>
<organism evidence="1">
    <name type="scientific">marine sediment metagenome</name>
    <dbReference type="NCBI Taxonomy" id="412755"/>
    <lineage>
        <taxon>unclassified sequences</taxon>
        <taxon>metagenomes</taxon>
        <taxon>ecological metagenomes</taxon>
    </lineage>
</organism>
<evidence type="ECO:0000313" key="1">
    <source>
        <dbReference type="EMBL" id="KKK93420.1"/>
    </source>
</evidence>
<accession>A0A0F9A5G6</accession>
<dbReference type="InterPro" id="IPR036390">
    <property type="entry name" value="WH_DNA-bd_sf"/>
</dbReference>
<dbReference type="SUPFAM" id="SSF46785">
    <property type="entry name" value="Winged helix' DNA-binding domain"/>
    <property type="match status" value="1"/>
</dbReference>
<dbReference type="AlphaFoldDB" id="A0A0F9A5G6"/>
<protein>
    <recommendedName>
        <fullName evidence="2">HTH marR-type domain-containing protein</fullName>
    </recommendedName>
</protein>
<reference evidence="1" key="1">
    <citation type="journal article" date="2015" name="Nature">
        <title>Complex archaea that bridge the gap between prokaryotes and eukaryotes.</title>
        <authorList>
            <person name="Spang A."/>
            <person name="Saw J.H."/>
            <person name="Jorgensen S.L."/>
            <person name="Zaremba-Niedzwiedzka K."/>
            <person name="Martijn J."/>
            <person name="Lind A.E."/>
            <person name="van Eijk R."/>
            <person name="Schleper C."/>
            <person name="Guy L."/>
            <person name="Ettema T.J."/>
        </authorList>
    </citation>
    <scope>NUCLEOTIDE SEQUENCE</scope>
</reference>